<keyword evidence="1" id="KW-1133">Transmembrane helix</keyword>
<dbReference type="Proteomes" id="UP000634136">
    <property type="component" value="Unassembled WGS sequence"/>
</dbReference>
<gene>
    <name evidence="2" type="ORF">G2W53_023915</name>
</gene>
<reference evidence="2" key="1">
    <citation type="submission" date="2020-09" db="EMBL/GenBank/DDBJ databases">
        <title>Genome-Enabled Discovery of Anthraquinone Biosynthesis in Senna tora.</title>
        <authorList>
            <person name="Kang S.-H."/>
            <person name="Pandey R.P."/>
            <person name="Lee C.-M."/>
            <person name="Sim J.-S."/>
            <person name="Jeong J.-T."/>
            <person name="Choi B.-S."/>
            <person name="Jung M."/>
            <person name="Ginzburg D."/>
            <person name="Zhao K."/>
            <person name="Won S.Y."/>
            <person name="Oh T.-J."/>
            <person name="Yu Y."/>
            <person name="Kim N.-H."/>
            <person name="Lee O.R."/>
            <person name="Lee T.-H."/>
            <person name="Bashyal P."/>
            <person name="Kim T.-S."/>
            <person name="Lee W.-H."/>
            <person name="Kawkins C."/>
            <person name="Kim C.-K."/>
            <person name="Kim J.S."/>
            <person name="Ahn B.O."/>
            <person name="Rhee S.Y."/>
            <person name="Sohng J.K."/>
        </authorList>
    </citation>
    <scope>NUCLEOTIDE SEQUENCE</scope>
    <source>
        <tissue evidence="2">Leaf</tissue>
    </source>
</reference>
<keyword evidence="3" id="KW-1185">Reference proteome</keyword>
<proteinExistence type="predicted"/>
<dbReference type="EMBL" id="JAAIUW010000008">
    <property type="protein sequence ID" value="KAF7818460.1"/>
    <property type="molecule type" value="Genomic_DNA"/>
</dbReference>
<comment type="caution">
    <text evidence="2">The sequence shown here is derived from an EMBL/GenBank/DDBJ whole genome shotgun (WGS) entry which is preliminary data.</text>
</comment>
<feature type="transmembrane region" description="Helical" evidence="1">
    <location>
        <begin position="312"/>
        <end position="335"/>
    </location>
</feature>
<sequence length="410" mass="45630">MFLLDSTRHGGSHERNSSLIFVISSYKRKDSKEHRLCTLYDIKRCLTFVCWGGDDQPWMLGMSKVYHFYPLGWRTTSDTWNARRCIASLCLTFIPCLCFTLSMLGMLSSQVNFYIESCCVGFLALCWLEVQGGCSSSLTISSLCLLDQLMSASGMAALHSNAKSSPARCLTRSKYIMCMIASHAEIISVSHDAEESSLSWPWMLNHFPADVLQGKASLISIAGIVVKSPCQQPLDVHELYQVFLGHTLSLCWRSSGDLWHLFLALDEPSLLTSTTKFSICGGGILCLQQVGASRNIPSKALLGSSRFIEGSWFFFGFFVSAATTSLGACWFLMMLSKRVEEMTSWLLATSSSVTACPSYDAIQDDKLVTGYFVVRARLSFLMMLSEGVEEMTSWLPATLSFVLTCHFFDE</sequence>
<evidence type="ECO:0000313" key="3">
    <source>
        <dbReference type="Proteomes" id="UP000634136"/>
    </source>
</evidence>
<accession>A0A834TAW6</accession>
<feature type="transmembrane region" description="Helical" evidence="1">
    <location>
        <begin position="86"/>
        <end position="107"/>
    </location>
</feature>
<evidence type="ECO:0000256" key="1">
    <source>
        <dbReference type="SAM" id="Phobius"/>
    </source>
</evidence>
<keyword evidence="1" id="KW-0812">Transmembrane</keyword>
<name>A0A834TAW6_9FABA</name>
<dbReference type="AlphaFoldDB" id="A0A834TAW6"/>
<keyword evidence="1" id="KW-0472">Membrane</keyword>
<evidence type="ECO:0000313" key="2">
    <source>
        <dbReference type="EMBL" id="KAF7818460.1"/>
    </source>
</evidence>
<protein>
    <submittedName>
        <fullName evidence="2">Uncharacterized protein</fullName>
    </submittedName>
</protein>
<organism evidence="2 3">
    <name type="scientific">Senna tora</name>
    <dbReference type="NCBI Taxonomy" id="362788"/>
    <lineage>
        <taxon>Eukaryota</taxon>
        <taxon>Viridiplantae</taxon>
        <taxon>Streptophyta</taxon>
        <taxon>Embryophyta</taxon>
        <taxon>Tracheophyta</taxon>
        <taxon>Spermatophyta</taxon>
        <taxon>Magnoliopsida</taxon>
        <taxon>eudicotyledons</taxon>
        <taxon>Gunneridae</taxon>
        <taxon>Pentapetalae</taxon>
        <taxon>rosids</taxon>
        <taxon>fabids</taxon>
        <taxon>Fabales</taxon>
        <taxon>Fabaceae</taxon>
        <taxon>Caesalpinioideae</taxon>
        <taxon>Cassia clade</taxon>
        <taxon>Senna</taxon>
    </lineage>
</organism>